<sequence>MADNDSEDDERGILCAHYDTSRMPACGKSGAKFCSLVYIILNILTCSLIVHLVGFSTAYWSHGEDFYHTGLWLLCGINKHRCQYLPYHAAWFEATQALETLGLFDCIYISAWFEATQALETLGLFDSWFEATQALETLGLFAAFLALVFLVLFIFHPQSTSNKAIFIIGMVSTFVAAGFTVLGIVIYGAKNRDLSWSYGLTVIAGAMYTGSGILMVLHLNLNLQQT</sequence>
<feature type="transmembrane region" description="Helical" evidence="1">
    <location>
        <begin position="164"/>
        <end position="189"/>
    </location>
</feature>
<comment type="caution">
    <text evidence="2">The sequence shown here is derived from an EMBL/GenBank/DDBJ whole genome shotgun (WGS) entry which is preliminary data.</text>
</comment>
<dbReference type="EMBL" id="CAJPWZ010002490">
    <property type="protein sequence ID" value="CAG2238760.1"/>
    <property type="molecule type" value="Genomic_DNA"/>
</dbReference>
<evidence type="ECO:0000313" key="3">
    <source>
        <dbReference type="Proteomes" id="UP000683360"/>
    </source>
</evidence>
<feature type="transmembrane region" description="Helical" evidence="1">
    <location>
        <begin position="195"/>
        <end position="217"/>
    </location>
</feature>
<gene>
    <name evidence="2" type="ORF">MEDL_51161</name>
</gene>
<keyword evidence="1" id="KW-0472">Membrane</keyword>
<evidence type="ECO:0000313" key="2">
    <source>
        <dbReference type="EMBL" id="CAG2238760.1"/>
    </source>
</evidence>
<protein>
    <submittedName>
        <fullName evidence="2">Uncharacterized protein</fullName>
    </submittedName>
</protein>
<keyword evidence="3" id="KW-1185">Reference proteome</keyword>
<dbReference type="OrthoDB" id="6157359at2759"/>
<accession>A0A8S3U966</accession>
<name>A0A8S3U966_MYTED</name>
<keyword evidence="1" id="KW-1133">Transmembrane helix</keyword>
<keyword evidence="1" id="KW-0812">Transmembrane</keyword>
<dbReference type="Gene3D" id="1.20.140.150">
    <property type="match status" value="1"/>
</dbReference>
<reference evidence="2" key="1">
    <citation type="submission" date="2021-03" db="EMBL/GenBank/DDBJ databases">
        <authorList>
            <person name="Bekaert M."/>
        </authorList>
    </citation>
    <scope>NUCLEOTIDE SEQUENCE</scope>
</reference>
<dbReference type="Proteomes" id="UP000683360">
    <property type="component" value="Unassembled WGS sequence"/>
</dbReference>
<dbReference type="AlphaFoldDB" id="A0A8S3U966"/>
<evidence type="ECO:0000256" key="1">
    <source>
        <dbReference type="SAM" id="Phobius"/>
    </source>
</evidence>
<organism evidence="2 3">
    <name type="scientific">Mytilus edulis</name>
    <name type="common">Blue mussel</name>
    <dbReference type="NCBI Taxonomy" id="6550"/>
    <lineage>
        <taxon>Eukaryota</taxon>
        <taxon>Metazoa</taxon>
        <taxon>Spiralia</taxon>
        <taxon>Lophotrochozoa</taxon>
        <taxon>Mollusca</taxon>
        <taxon>Bivalvia</taxon>
        <taxon>Autobranchia</taxon>
        <taxon>Pteriomorphia</taxon>
        <taxon>Mytilida</taxon>
        <taxon>Mytiloidea</taxon>
        <taxon>Mytilidae</taxon>
        <taxon>Mytilinae</taxon>
        <taxon>Mytilus</taxon>
    </lineage>
</organism>
<feature type="transmembrane region" description="Helical" evidence="1">
    <location>
        <begin position="137"/>
        <end position="155"/>
    </location>
</feature>
<proteinExistence type="predicted"/>
<feature type="transmembrane region" description="Helical" evidence="1">
    <location>
        <begin position="36"/>
        <end position="60"/>
    </location>
</feature>